<dbReference type="PROSITE" id="PS51007">
    <property type="entry name" value="CYTC"/>
    <property type="match status" value="1"/>
</dbReference>
<dbReference type="OrthoDB" id="7873796at2"/>
<dbReference type="Gene3D" id="1.10.760.10">
    <property type="entry name" value="Cytochrome c-like domain"/>
    <property type="match status" value="1"/>
</dbReference>
<dbReference type="Pfam" id="PF00034">
    <property type="entry name" value="Cytochrom_C"/>
    <property type="match status" value="1"/>
</dbReference>
<evidence type="ECO:0000256" key="3">
    <source>
        <dbReference type="ARBA" id="ARBA00023004"/>
    </source>
</evidence>
<keyword evidence="3 4" id="KW-0408">Iron</keyword>
<dbReference type="GO" id="GO:0046872">
    <property type="term" value="F:metal ion binding"/>
    <property type="evidence" value="ECO:0007669"/>
    <property type="project" value="UniProtKB-KW"/>
</dbReference>
<gene>
    <name evidence="6" type="ORF">OO17_01765</name>
</gene>
<dbReference type="EMBL" id="JXXE01000032">
    <property type="protein sequence ID" value="KIZ47914.1"/>
    <property type="molecule type" value="Genomic_DNA"/>
</dbReference>
<dbReference type="PATRIC" id="fig|1076.23.peg.3856"/>
<name>A0A0D7F4A0_RHOPL</name>
<evidence type="ECO:0000256" key="2">
    <source>
        <dbReference type="ARBA" id="ARBA00022723"/>
    </source>
</evidence>
<evidence type="ECO:0000259" key="5">
    <source>
        <dbReference type="PROSITE" id="PS51007"/>
    </source>
</evidence>
<keyword evidence="2 4" id="KW-0479">Metal-binding</keyword>
<protein>
    <submittedName>
        <fullName evidence="6">Cytochrome C552</fullName>
    </submittedName>
</protein>
<accession>A0A0D7F4A0</accession>
<dbReference type="AlphaFoldDB" id="A0A0D7F4A0"/>
<proteinExistence type="predicted"/>
<evidence type="ECO:0000313" key="6">
    <source>
        <dbReference type="EMBL" id="KIZ47914.1"/>
    </source>
</evidence>
<dbReference type="GO" id="GO:0009055">
    <property type="term" value="F:electron transfer activity"/>
    <property type="evidence" value="ECO:0007669"/>
    <property type="project" value="InterPro"/>
</dbReference>
<dbReference type="SUPFAM" id="SSF46626">
    <property type="entry name" value="Cytochrome c"/>
    <property type="match status" value="1"/>
</dbReference>
<evidence type="ECO:0000313" key="7">
    <source>
        <dbReference type="Proteomes" id="UP000032515"/>
    </source>
</evidence>
<evidence type="ECO:0000256" key="1">
    <source>
        <dbReference type="ARBA" id="ARBA00022617"/>
    </source>
</evidence>
<organism evidence="6 7">
    <name type="scientific">Rhodopseudomonas palustris</name>
    <dbReference type="NCBI Taxonomy" id="1076"/>
    <lineage>
        <taxon>Bacteria</taxon>
        <taxon>Pseudomonadati</taxon>
        <taxon>Pseudomonadota</taxon>
        <taxon>Alphaproteobacteria</taxon>
        <taxon>Hyphomicrobiales</taxon>
        <taxon>Nitrobacteraceae</taxon>
        <taxon>Rhodopseudomonas</taxon>
    </lineage>
</organism>
<feature type="domain" description="Cytochrome c" evidence="5">
    <location>
        <begin position="33"/>
        <end position="113"/>
    </location>
</feature>
<dbReference type="InterPro" id="IPR009056">
    <property type="entry name" value="Cyt_c-like_dom"/>
</dbReference>
<comment type="caution">
    <text evidence="6">The sequence shown here is derived from an EMBL/GenBank/DDBJ whole genome shotgun (WGS) entry which is preliminary data.</text>
</comment>
<dbReference type="RefSeq" id="WP_044404911.1">
    <property type="nucleotide sequence ID" value="NZ_JXXE01000032.1"/>
</dbReference>
<keyword evidence="1 4" id="KW-0349">Heme</keyword>
<evidence type="ECO:0000256" key="4">
    <source>
        <dbReference type="PROSITE-ProRule" id="PRU00433"/>
    </source>
</evidence>
<sequence>MAHGWIRLVATAILILAVLLFVRLHRAAGVVSPEASRGHQLAATWCKECHAIDAASAPSAKPTAPEFQKIAELPSTTALSLKVFLQTNHTTMPNFIIAPGDADAIIQYILGLRHD</sequence>
<reference evidence="6 7" key="1">
    <citation type="submission" date="2014-11" db="EMBL/GenBank/DDBJ databases">
        <title>Genomics and ecophysiology of heterotrophic nitrogen fixing bacteria isolated from estuarine surface water.</title>
        <authorList>
            <person name="Bentzon-Tilia M."/>
            <person name="Severin I."/>
            <person name="Hansen L.H."/>
            <person name="Riemann L."/>
        </authorList>
    </citation>
    <scope>NUCLEOTIDE SEQUENCE [LARGE SCALE GENOMIC DNA]</scope>
    <source>
        <strain evidence="6 7">BAL398</strain>
    </source>
</reference>
<dbReference type="Proteomes" id="UP000032515">
    <property type="component" value="Unassembled WGS sequence"/>
</dbReference>
<dbReference type="InterPro" id="IPR036909">
    <property type="entry name" value="Cyt_c-like_dom_sf"/>
</dbReference>
<dbReference type="GO" id="GO:0020037">
    <property type="term" value="F:heme binding"/>
    <property type="evidence" value="ECO:0007669"/>
    <property type="project" value="InterPro"/>
</dbReference>